<feature type="domain" description="Fork-head" evidence="5">
    <location>
        <begin position="699"/>
        <end position="773"/>
    </location>
</feature>
<dbReference type="GO" id="GO:0003700">
    <property type="term" value="F:DNA-binding transcription factor activity"/>
    <property type="evidence" value="ECO:0007669"/>
    <property type="project" value="InterPro"/>
</dbReference>
<reference evidence="6" key="1">
    <citation type="submission" date="2022-07" db="EMBL/GenBank/DDBJ databases">
        <title>Fungi with potential for degradation of polypropylene.</title>
        <authorList>
            <person name="Gostincar C."/>
        </authorList>
    </citation>
    <scope>NUCLEOTIDE SEQUENCE</scope>
    <source>
        <strain evidence="6">EXF-13287</strain>
    </source>
</reference>
<feature type="compositionally biased region" description="Pro residues" evidence="4">
    <location>
        <begin position="916"/>
        <end position="925"/>
    </location>
</feature>
<evidence type="ECO:0000256" key="4">
    <source>
        <dbReference type="SAM" id="MobiDB-lite"/>
    </source>
</evidence>
<comment type="caution">
    <text evidence="6">The sequence shown here is derived from an EMBL/GenBank/DDBJ whole genome shotgun (WGS) entry which is preliminary data.</text>
</comment>
<dbReference type="Pfam" id="PF00250">
    <property type="entry name" value="Forkhead"/>
    <property type="match status" value="1"/>
</dbReference>
<protein>
    <submittedName>
        <fullName evidence="6">Forkhead domain containing protein</fullName>
    </submittedName>
</protein>
<evidence type="ECO:0000313" key="6">
    <source>
        <dbReference type="EMBL" id="KAJ9165377.1"/>
    </source>
</evidence>
<keyword evidence="7" id="KW-1185">Reference proteome</keyword>
<dbReference type="InterPro" id="IPR036388">
    <property type="entry name" value="WH-like_DNA-bd_sf"/>
</dbReference>
<evidence type="ECO:0000259" key="5">
    <source>
        <dbReference type="PROSITE" id="PS50039"/>
    </source>
</evidence>
<dbReference type="PRINTS" id="PR00053">
    <property type="entry name" value="FORKHEAD"/>
</dbReference>
<evidence type="ECO:0000313" key="7">
    <source>
        <dbReference type="Proteomes" id="UP001174691"/>
    </source>
</evidence>
<evidence type="ECO:0000256" key="2">
    <source>
        <dbReference type="ARBA" id="ARBA00023242"/>
    </source>
</evidence>
<dbReference type="GO" id="GO:0005634">
    <property type="term" value="C:nucleus"/>
    <property type="evidence" value="ECO:0007669"/>
    <property type="project" value="UniProtKB-SubCell"/>
</dbReference>
<dbReference type="GO" id="GO:0043565">
    <property type="term" value="F:sequence-specific DNA binding"/>
    <property type="evidence" value="ECO:0007669"/>
    <property type="project" value="InterPro"/>
</dbReference>
<keyword evidence="2 3" id="KW-0539">Nucleus</keyword>
<proteinExistence type="predicted"/>
<dbReference type="Gene3D" id="1.10.10.10">
    <property type="entry name" value="Winged helix-like DNA-binding domain superfamily/Winged helix DNA-binding domain"/>
    <property type="match status" value="1"/>
</dbReference>
<feature type="compositionally biased region" description="Basic and acidic residues" evidence="4">
    <location>
        <begin position="237"/>
        <end position="253"/>
    </location>
</feature>
<dbReference type="PROSITE" id="PS50039">
    <property type="entry name" value="FORK_HEAD_3"/>
    <property type="match status" value="1"/>
</dbReference>
<feature type="compositionally biased region" description="Basic and acidic residues" evidence="4">
    <location>
        <begin position="43"/>
        <end position="56"/>
    </location>
</feature>
<dbReference type="InterPro" id="IPR000253">
    <property type="entry name" value="FHA_dom"/>
</dbReference>
<feature type="compositionally biased region" description="Low complexity" evidence="4">
    <location>
        <begin position="899"/>
        <end position="915"/>
    </location>
</feature>
<accession>A0AA38S960</accession>
<dbReference type="InterPro" id="IPR008984">
    <property type="entry name" value="SMAD_FHA_dom_sf"/>
</dbReference>
<dbReference type="InterPro" id="IPR045178">
    <property type="entry name" value="Fhl1/FHA1"/>
</dbReference>
<feature type="compositionally biased region" description="Basic residues" evidence="4">
    <location>
        <begin position="627"/>
        <end position="637"/>
    </location>
</feature>
<feature type="DNA-binding region" description="Fork-head" evidence="3">
    <location>
        <begin position="699"/>
        <end position="773"/>
    </location>
</feature>
<dbReference type="GO" id="GO:0060962">
    <property type="term" value="P:regulation of ribosomal protein gene transcription by RNA polymerase II"/>
    <property type="evidence" value="ECO:0007669"/>
    <property type="project" value="InterPro"/>
</dbReference>
<dbReference type="AlphaFoldDB" id="A0AA38S960"/>
<feature type="compositionally biased region" description="Polar residues" evidence="4">
    <location>
        <begin position="543"/>
        <end position="558"/>
    </location>
</feature>
<feature type="compositionally biased region" description="Low complexity" evidence="4">
    <location>
        <begin position="952"/>
        <end position="1023"/>
    </location>
</feature>
<dbReference type="InterPro" id="IPR036390">
    <property type="entry name" value="WH_DNA-bd_sf"/>
</dbReference>
<dbReference type="Gene3D" id="2.60.200.20">
    <property type="match status" value="1"/>
</dbReference>
<dbReference type="EMBL" id="JANBVN010000004">
    <property type="protein sequence ID" value="KAJ9165377.1"/>
    <property type="molecule type" value="Genomic_DNA"/>
</dbReference>
<comment type="subcellular location">
    <subcellularLocation>
        <location evidence="3">Nucleus</location>
    </subcellularLocation>
</comment>
<feature type="region of interest" description="Disordered" evidence="4">
    <location>
        <begin position="237"/>
        <end position="326"/>
    </location>
</feature>
<dbReference type="PANTHER" id="PTHR21712:SF29">
    <property type="entry name" value="PRE-RRNA-PROCESSING PROTEIN FHL1"/>
    <property type="match status" value="1"/>
</dbReference>
<feature type="compositionally biased region" description="Basic and acidic residues" evidence="4">
    <location>
        <begin position="667"/>
        <end position="691"/>
    </location>
</feature>
<dbReference type="SUPFAM" id="SSF46785">
    <property type="entry name" value="Winged helix' DNA-binding domain"/>
    <property type="match status" value="1"/>
</dbReference>
<feature type="compositionally biased region" description="Pro residues" evidence="4">
    <location>
        <begin position="1024"/>
        <end position="1045"/>
    </location>
</feature>
<feature type="compositionally biased region" description="Low complexity" evidence="4">
    <location>
        <begin position="316"/>
        <end position="325"/>
    </location>
</feature>
<feature type="compositionally biased region" description="Acidic residues" evidence="4">
    <location>
        <begin position="499"/>
        <end position="518"/>
    </location>
</feature>
<dbReference type="Proteomes" id="UP001174691">
    <property type="component" value="Unassembled WGS sequence"/>
</dbReference>
<dbReference type="InterPro" id="IPR001766">
    <property type="entry name" value="Fork_head_dom"/>
</dbReference>
<dbReference type="SUPFAM" id="SSF49879">
    <property type="entry name" value="SMAD/FHA domain"/>
    <property type="match status" value="1"/>
</dbReference>
<gene>
    <name evidence="6" type="ORF">NKR19_g424</name>
</gene>
<feature type="region of interest" description="Disordered" evidence="4">
    <location>
        <begin position="470"/>
        <end position="696"/>
    </location>
</feature>
<keyword evidence="1 3" id="KW-0238">DNA-binding</keyword>
<dbReference type="SMART" id="SM00339">
    <property type="entry name" value="FH"/>
    <property type="match status" value="1"/>
</dbReference>
<evidence type="ECO:0000256" key="3">
    <source>
        <dbReference type="PROSITE-ProRule" id="PRU00089"/>
    </source>
</evidence>
<name>A0AA38S960_9PEZI</name>
<evidence type="ECO:0000256" key="1">
    <source>
        <dbReference type="ARBA" id="ARBA00023125"/>
    </source>
</evidence>
<feature type="region of interest" description="Disordered" evidence="4">
    <location>
        <begin position="828"/>
        <end position="1048"/>
    </location>
</feature>
<dbReference type="PANTHER" id="PTHR21712">
    <property type="entry name" value="PRE-RRNA-PROCESSING PROTEIN FHL1"/>
    <property type="match status" value="1"/>
</dbReference>
<organism evidence="6 7">
    <name type="scientific">Coniochaeta hoffmannii</name>
    <dbReference type="NCBI Taxonomy" id="91930"/>
    <lineage>
        <taxon>Eukaryota</taxon>
        <taxon>Fungi</taxon>
        <taxon>Dikarya</taxon>
        <taxon>Ascomycota</taxon>
        <taxon>Pezizomycotina</taxon>
        <taxon>Sordariomycetes</taxon>
        <taxon>Sordariomycetidae</taxon>
        <taxon>Coniochaetales</taxon>
        <taxon>Coniochaetaceae</taxon>
        <taxon>Coniochaeta</taxon>
    </lineage>
</organism>
<feature type="compositionally biased region" description="Low complexity" evidence="4">
    <location>
        <begin position="857"/>
        <end position="891"/>
    </location>
</feature>
<sequence>MTSSEDDDGRNGPRPFSQSPAPPAMSPLTPATRSAAASVANDQENHTADDLPDGNRDPATPARPDADVPPLGADTMSPSVTLAAAAAAAAAAGNGNGVAAPLTPMDIDVSMDAATTTAQNTNFAASMDMFQHAAMPPMTPLAHNMSLMMALAQLSASQISQMPAAPTVVTPAQVSLPNLMHDASEHLSQGNGSQMSAPAAPPAPLESFARIEFADSVFQMTTYAVIIGRDQRALEQARRDEKRAEEYQRRVEENAAAGLPAPSPPSQDRGKFSKSYVSEEGGMLGPESDGDGDPRPAKRRKTEAGGSGSGNSQLQEAAAEDPAAADTDKSLIANRQYVSHTPGAAAVDLASLRPSPYHVPFIGIHSPGPNIASKTKAISREHLRIEFNKDEGIFQAIPLHKNGFFCEDVHYKEGRAILHSGDRLQIKDIEFAFIINGVAAGKTGAEEYAGEDEKARRRYSEGGKEMSFDFESSHAGEIQSTSSDEEEDNLADLAKEESEASELSDVGEDEIEDVDESQILETVETDTPPPPPPARDEARGTARGTSQVQQLPQVSQDPLDQVIKDEHGQPILDMNGLPMLPPKKRGPGRPPKNGIMSKREERLRKKMLQELQKQTNPQPPPGEPPIKRKVGRPRKHPRPEDDPDRPEKRKYKPRKPKGEDGAEVSDGGEKPPKEKRREKPKTPPLELKKEEFTEEQLQKPNKNYGVLIDEVLTEAAGDGLTLKQIYKRIQKKYPYYYFVVDTKGWESSVRHNLIGNDAFKKNEETHLWSRVPGIELDAGKKRKAPSPDQGQASLHQAYGQHYQQQMPHPGMYHQQGQMMQQQQYQANAMLPPGYPPNVNDQQQQAGSPPHPQYNGMQQPGMPNQQQQQQQPRPAYQVPPAAPVPAQVSGYGPSPPPRPGQLGAQAQPAAYSSPYASKPPPAPTPPINGVGGTPTPPVQHAQQQQPPQPPQLPQQHQQLGAPAPQYNPQQQQRPAQYQPPAQLPAQTHGHPQAQAPGQAHPQIPGQPQPMQQQQLHHPPVQAQHPRPPPHQQPPPAAAAAKPPPQLEPAVKPDVVSFINNFKKNVMEHLSKRTDKAEAVTLSVINRGLGLTDASMVPEQEGIEKVVLGVFEQTRDKAYPTNVLNPGLVAVLKAFKNKWVDTLGGKLGKSKAEALLLSAIDRFLGFSKGTILQGSEKEKKEYEQAEDMLIPQLRVEVTNWQRAGGGAR</sequence>
<dbReference type="Pfam" id="PF00498">
    <property type="entry name" value="FHA"/>
    <property type="match status" value="1"/>
</dbReference>
<feature type="region of interest" description="Disordered" evidence="4">
    <location>
        <begin position="1"/>
        <end position="75"/>
    </location>
</feature>